<dbReference type="EMBL" id="JBHRTQ010000011">
    <property type="protein sequence ID" value="MFC3175271.1"/>
    <property type="molecule type" value="Genomic_DNA"/>
</dbReference>
<comment type="caution">
    <text evidence="2">The sequence shown here is derived from an EMBL/GenBank/DDBJ whole genome shotgun (WGS) entry which is preliminary data.</text>
</comment>
<feature type="transmembrane region" description="Helical" evidence="1">
    <location>
        <begin position="23"/>
        <end position="45"/>
    </location>
</feature>
<accession>A0ABV7IVJ6</accession>
<evidence type="ECO:0000256" key="1">
    <source>
        <dbReference type="SAM" id="Phobius"/>
    </source>
</evidence>
<keyword evidence="3" id="KW-1185">Reference proteome</keyword>
<reference evidence="3" key="1">
    <citation type="journal article" date="2019" name="Int. J. Syst. Evol. Microbiol.">
        <title>The Global Catalogue of Microorganisms (GCM) 10K type strain sequencing project: providing services to taxonomists for standard genome sequencing and annotation.</title>
        <authorList>
            <consortium name="The Broad Institute Genomics Platform"/>
            <consortium name="The Broad Institute Genome Sequencing Center for Infectious Disease"/>
            <person name="Wu L."/>
            <person name="Ma J."/>
        </authorList>
    </citation>
    <scope>NUCLEOTIDE SEQUENCE [LARGE SCALE GENOMIC DNA]</scope>
    <source>
        <strain evidence="3">KCTC 42984</strain>
    </source>
</reference>
<evidence type="ECO:0000313" key="3">
    <source>
        <dbReference type="Proteomes" id="UP001595604"/>
    </source>
</evidence>
<gene>
    <name evidence="2" type="ORF">ACFOD9_13500</name>
</gene>
<keyword evidence="1" id="KW-1133">Transmembrane helix</keyword>
<organism evidence="2 3">
    <name type="scientific">Novosphingobium bradum</name>
    <dbReference type="NCBI Taxonomy" id="1737444"/>
    <lineage>
        <taxon>Bacteria</taxon>
        <taxon>Pseudomonadati</taxon>
        <taxon>Pseudomonadota</taxon>
        <taxon>Alphaproteobacteria</taxon>
        <taxon>Sphingomonadales</taxon>
        <taxon>Sphingomonadaceae</taxon>
        <taxon>Novosphingobium</taxon>
    </lineage>
</organism>
<name>A0ABV7IVJ6_9SPHN</name>
<protein>
    <submittedName>
        <fullName evidence="2">Uncharacterized protein</fullName>
    </submittedName>
</protein>
<keyword evidence="1" id="KW-0472">Membrane</keyword>
<dbReference type="Proteomes" id="UP001595604">
    <property type="component" value="Unassembled WGS sequence"/>
</dbReference>
<proteinExistence type="predicted"/>
<keyword evidence="1" id="KW-0812">Transmembrane</keyword>
<dbReference type="RefSeq" id="WP_379510646.1">
    <property type="nucleotide sequence ID" value="NZ_JBHRTQ010000011.1"/>
</dbReference>
<sequence length="67" mass="7222">MERRGDEIHIETDEARSGETPHIVRHVLLIALVLAVLALSAIWITGAVTSPQGQRTGAVTNQATPRP</sequence>
<evidence type="ECO:0000313" key="2">
    <source>
        <dbReference type="EMBL" id="MFC3175271.1"/>
    </source>
</evidence>